<dbReference type="EMBL" id="VRZA01000001">
    <property type="protein sequence ID" value="TXS96191.1"/>
    <property type="molecule type" value="Genomic_DNA"/>
</dbReference>
<evidence type="ECO:0000256" key="2">
    <source>
        <dbReference type="SAM" id="MobiDB-lite"/>
    </source>
</evidence>
<sequence length="176" mass="19352">MNKGILGVVILLAAVPAVGQTSFYKCKDQWGQPVFSQRPCGDNAVKGAVSGPQTLGAQAGGGEPSEQPSAQPSAPGASGDTWDRIAADREIRSAEREINRAENRIDALHRERDRKVAALTRRSGYANNNLAGAQLKESLATEMRAINEQYRDKIEREERRLDRLREQIDRVRDAAQ</sequence>
<accession>A0A5C9AA75</accession>
<dbReference type="Pfam" id="PF13511">
    <property type="entry name" value="DUF4124"/>
    <property type="match status" value="1"/>
</dbReference>
<name>A0A5C9AA75_9GAMM</name>
<dbReference type="AlphaFoldDB" id="A0A5C9AA75"/>
<keyword evidence="1" id="KW-0175">Coiled coil</keyword>
<feature type="coiled-coil region" evidence="1">
    <location>
        <begin position="84"/>
        <end position="174"/>
    </location>
</feature>
<protein>
    <submittedName>
        <fullName evidence="5">DUF4124 domain-containing protein</fullName>
    </submittedName>
</protein>
<evidence type="ECO:0000313" key="6">
    <source>
        <dbReference type="Proteomes" id="UP000321039"/>
    </source>
</evidence>
<keyword evidence="6" id="KW-1185">Reference proteome</keyword>
<evidence type="ECO:0000256" key="3">
    <source>
        <dbReference type="SAM" id="SignalP"/>
    </source>
</evidence>
<evidence type="ECO:0000313" key="5">
    <source>
        <dbReference type="EMBL" id="TXS96191.1"/>
    </source>
</evidence>
<proteinExistence type="predicted"/>
<feature type="chain" id="PRO_5022820367" evidence="3">
    <location>
        <begin position="20"/>
        <end position="176"/>
    </location>
</feature>
<gene>
    <name evidence="5" type="ORF">FV139_01405</name>
</gene>
<evidence type="ECO:0000259" key="4">
    <source>
        <dbReference type="Pfam" id="PF13511"/>
    </source>
</evidence>
<keyword evidence="3" id="KW-0732">Signal</keyword>
<feature type="compositionally biased region" description="Low complexity" evidence="2">
    <location>
        <begin position="64"/>
        <end position="79"/>
    </location>
</feature>
<feature type="region of interest" description="Disordered" evidence="2">
    <location>
        <begin position="45"/>
        <end position="83"/>
    </location>
</feature>
<comment type="caution">
    <text evidence="5">The sequence shown here is derived from an EMBL/GenBank/DDBJ whole genome shotgun (WGS) entry which is preliminary data.</text>
</comment>
<organism evidence="5 6">
    <name type="scientific">Parahaliea maris</name>
    <dbReference type="NCBI Taxonomy" id="2716870"/>
    <lineage>
        <taxon>Bacteria</taxon>
        <taxon>Pseudomonadati</taxon>
        <taxon>Pseudomonadota</taxon>
        <taxon>Gammaproteobacteria</taxon>
        <taxon>Cellvibrionales</taxon>
        <taxon>Halieaceae</taxon>
        <taxon>Parahaliea</taxon>
    </lineage>
</organism>
<feature type="domain" description="DUF4124" evidence="4">
    <location>
        <begin position="11"/>
        <end position="54"/>
    </location>
</feature>
<dbReference type="InterPro" id="IPR025392">
    <property type="entry name" value="DUF4124"/>
</dbReference>
<dbReference type="Proteomes" id="UP000321039">
    <property type="component" value="Unassembled WGS sequence"/>
</dbReference>
<feature type="signal peptide" evidence="3">
    <location>
        <begin position="1"/>
        <end position="19"/>
    </location>
</feature>
<evidence type="ECO:0000256" key="1">
    <source>
        <dbReference type="SAM" id="Coils"/>
    </source>
</evidence>
<reference evidence="5 6" key="1">
    <citation type="submission" date="2019-08" db="EMBL/GenBank/DDBJ databases">
        <title>Parahaliea maris sp. nov., isolated from the surface seawater.</title>
        <authorList>
            <person name="Liu Y."/>
        </authorList>
    </citation>
    <scope>NUCLEOTIDE SEQUENCE [LARGE SCALE GENOMIC DNA]</scope>
    <source>
        <strain evidence="5 6">HSLHS9</strain>
    </source>
</reference>